<evidence type="ECO:0000313" key="4">
    <source>
        <dbReference type="EMBL" id="KAG2469485.1"/>
    </source>
</evidence>
<dbReference type="PROSITE" id="PS50297">
    <property type="entry name" value="ANK_REP_REGION"/>
    <property type="match status" value="1"/>
</dbReference>
<dbReference type="SMART" id="SM00248">
    <property type="entry name" value="ANK"/>
    <property type="match status" value="2"/>
</dbReference>
<dbReference type="PANTHER" id="PTHR24171:SF9">
    <property type="entry name" value="ANKYRIN REPEAT DOMAIN-CONTAINING PROTEIN 39"/>
    <property type="match status" value="1"/>
</dbReference>
<dbReference type="AlphaFoldDB" id="A0A8X7XI03"/>
<dbReference type="Gene3D" id="1.25.40.20">
    <property type="entry name" value="Ankyrin repeat-containing domain"/>
    <property type="match status" value="1"/>
</dbReference>
<proteinExistence type="predicted"/>
<evidence type="ECO:0000313" key="5">
    <source>
        <dbReference type="Proteomes" id="UP000886611"/>
    </source>
</evidence>
<dbReference type="Pfam" id="PF12796">
    <property type="entry name" value="Ank_2"/>
    <property type="match status" value="1"/>
</dbReference>
<keyword evidence="2 3" id="KW-0040">ANK repeat</keyword>
<feature type="non-terminal residue" evidence="4">
    <location>
        <position position="1"/>
    </location>
</feature>
<dbReference type="PANTHER" id="PTHR24171">
    <property type="entry name" value="ANKYRIN REPEAT DOMAIN-CONTAINING PROTEIN 39-RELATED"/>
    <property type="match status" value="1"/>
</dbReference>
<keyword evidence="5" id="KW-1185">Reference proteome</keyword>
<reference evidence="4 5" key="1">
    <citation type="journal article" date="2021" name="Cell">
        <title>Tracing the genetic footprints of vertebrate landing in non-teleost ray-finned fishes.</title>
        <authorList>
            <person name="Bi X."/>
            <person name="Wang K."/>
            <person name="Yang L."/>
            <person name="Pan H."/>
            <person name="Jiang H."/>
            <person name="Wei Q."/>
            <person name="Fang M."/>
            <person name="Yu H."/>
            <person name="Zhu C."/>
            <person name="Cai Y."/>
            <person name="He Y."/>
            <person name="Gan X."/>
            <person name="Zeng H."/>
            <person name="Yu D."/>
            <person name="Zhu Y."/>
            <person name="Jiang H."/>
            <person name="Qiu Q."/>
            <person name="Yang H."/>
            <person name="Zhang Y.E."/>
            <person name="Wang W."/>
            <person name="Zhu M."/>
            <person name="He S."/>
            <person name="Zhang G."/>
        </authorList>
    </citation>
    <scope>NUCLEOTIDE SEQUENCE [LARGE SCALE GENOMIC DNA]</scope>
    <source>
        <strain evidence="4">Bchr_013</strain>
    </source>
</reference>
<feature type="non-terminal residue" evidence="4">
    <location>
        <position position="183"/>
    </location>
</feature>
<dbReference type="Proteomes" id="UP000886611">
    <property type="component" value="Unassembled WGS sequence"/>
</dbReference>
<evidence type="ECO:0000256" key="3">
    <source>
        <dbReference type="PROSITE-ProRule" id="PRU00023"/>
    </source>
</evidence>
<dbReference type="SUPFAM" id="SSF48403">
    <property type="entry name" value="Ankyrin repeat"/>
    <property type="match status" value="1"/>
</dbReference>
<comment type="caution">
    <text evidence="4">The sequence shown here is derived from an EMBL/GenBank/DDBJ whole genome shotgun (WGS) entry which is preliminary data.</text>
</comment>
<dbReference type="InterPro" id="IPR002110">
    <property type="entry name" value="Ankyrin_rpt"/>
</dbReference>
<evidence type="ECO:0000256" key="1">
    <source>
        <dbReference type="ARBA" id="ARBA00022737"/>
    </source>
</evidence>
<name>A0A8X7XI03_POLSE</name>
<dbReference type="PROSITE" id="PS50088">
    <property type="entry name" value="ANK_REPEAT"/>
    <property type="match status" value="1"/>
</dbReference>
<dbReference type="EMBL" id="JAATIS010000220">
    <property type="protein sequence ID" value="KAG2469485.1"/>
    <property type="molecule type" value="Genomic_DNA"/>
</dbReference>
<keyword evidence="1" id="KW-0677">Repeat</keyword>
<feature type="repeat" description="ANK" evidence="3">
    <location>
        <begin position="89"/>
        <end position="121"/>
    </location>
</feature>
<protein>
    <submittedName>
        <fullName evidence="4">MTPN protein</fullName>
    </submittedName>
</protein>
<evidence type="ECO:0000256" key="2">
    <source>
        <dbReference type="ARBA" id="ARBA00023043"/>
    </source>
</evidence>
<gene>
    <name evidence="4" type="primary">Mtpn</name>
    <name evidence="4" type="ORF">GTO96_0004886</name>
</gene>
<accession>A0A8X7XI03</accession>
<dbReference type="InterPro" id="IPR036770">
    <property type="entry name" value="Ankyrin_rpt-contain_sf"/>
</dbReference>
<sequence length="183" mass="19857">MISDKTGSCRGSNILTDLNRFIAGCLVPTKYSSSLAVALCFASSLLLVAIGNPDDVRQDSKSDTLLQTSTAMNDYASKEDEDVNRTLEGGRKPLHYAADGGHIETLEFLLSLGADINASDKYGITPLLSATYEGHLECVRLLVSKANWVGSEWKQRADQQAEAEIGGISHMHVALRKHLSKFT</sequence>
<organism evidence="4 5">
    <name type="scientific">Polypterus senegalus</name>
    <name type="common">Senegal bichir</name>
    <dbReference type="NCBI Taxonomy" id="55291"/>
    <lineage>
        <taxon>Eukaryota</taxon>
        <taxon>Metazoa</taxon>
        <taxon>Chordata</taxon>
        <taxon>Craniata</taxon>
        <taxon>Vertebrata</taxon>
        <taxon>Euteleostomi</taxon>
        <taxon>Actinopterygii</taxon>
        <taxon>Polypteriformes</taxon>
        <taxon>Polypteridae</taxon>
        <taxon>Polypterus</taxon>
    </lineage>
</organism>